<evidence type="ECO:0000256" key="2">
    <source>
        <dbReference type="ARBA" id="ARBA00022679"/>
    </source>
</evidence>
<feature type="binding site" evidence="5">
    <location>
        <position position="139"/>
    </location>
    <ligand>
        <name>S-adenosyl-L-methionine</name>
        <dbReference type="ChEBI" id="CHEBI:59789"/>
    </ligand>
</feature>
<dbReference type="PROSITE" id="PS00092">
    <property type="entry name" value="N6_MTASE"/>
    <property type="match status" value="1"/>
</dbReference>
<dbReference type="EC" id="2.1.1.297" evidence="5"/>
<dbReference type="Pfam" id="PF17827">
    <property type="entry name" value="PrmC_N"/>
    <property type="match status" value="1"/>
</dbReference>
<dbReference type="SUPFAM" id="SSF53335">
    <property type="entry name" value="S-adenosyl-L-methionine-dependent methyltransferases"/>
    <property type="match status" value="1"/>
</dbReference>
<dbReference type="InterPro" id="IPR007848">
    <property type="entry name" value="Small_mtfrase_dom"/>
</dbReference>
<comment type="catalytic activity">
    <reaction evidence="4 5">
        <text>L-glutaminyl-[peptide chain release factor] + S-adenosyl-L-methionine = N(5)-methyl-L-glutaminyl-[peptide chain release factor] + S-adenosyl-L-homocysteine + H(+)</text>
        <dbReference type="Rhea" id="RHEA:42896"/>
        <dbReference type="Rhea" id="RHEA-COMP:10271"/>
        <dbReference type="Rhea" id="RHEA-COMP:10272"/>
        <dbReference type="ChEBI" id="CHEBI:15378"/>
        <dbReference type="ChEBI" id="CHEBI:30011"/>
        <dbReference type="ChEBI" id="CHEBI:57856"/>
        <dbReference type="ChEBI" id="CHEBI:59789"/>
        <dbReference type="ChEBI" id="CHEBI:61891"/>
        <dbReference type="EC" id="2.1.1.297"/>
    </reaction>
</comment>
<evidence type="ECO:0000313" key="8">
    <source>
        <dbReference type="EMBL" id="PTX46925.1"/>
    </source>
</evidence>
<evidence type="ECO:0000256" key="5">
    <source>
        <dbReference type="HAMAP-Rule" id="MF_02126"/>
    </source>
</evidence>
<evidence type="ECO:0000313" key="9">
    <source>
        <dbReference type="Proteomes" id="UP000244069"/>
    </source>
</evidence>
<dbReference type="Proteomes" id="UP000244069">
    <property type="component" value="Unassembled WGS sequence"/>
</dbReference>
<dbReference type="CDD" id="cd02440">
    <property type="entry name" value="AdoMet_MTases"/>
    <property type="match status" value="1"/>
</dbReference>
<dbReference type="HAMAP" id="MF_02126">
    <property type="entry name" value="RF_methyltr_PrmC"/>
    <property type="match status" value="1"/>
</dbReference>
<accession>A0A2T6ASY5</accession>
<dbReference type="Gene3D" id="1.10.8.10">
    <property type="entry name" value="DNA helicase RuvA subunit, C-terminal domain"/>
    <property type="match status" value="1"/>
</dbReference>
<dbReference type="Pfam" id="PF05175">
    <property type="entry name" value="MTS"/>
    <property type="match status" value="1"/>
</dbReference>
<dbReference type="InterPro" id="IPR002052">
    <property type="entry name" value="DNA_methylase_N6_adenine_CS"/>
</dbReference>
<dbReference type="GO" id="GO:0102559">
    <property type="term" value="F:peptide chain release factor N(5)-glutamine methyltransferase activity"/>
    <property type="evidence" value="ECO:0007669"/>
    <property type="project" value="UniProtKB-EC"/>
</dbReference>
<evidence type="ECO:0000256" key="3">
    <source>
        <dbReference type="ARBA" id="ARBA00022691"/>
    </source>
</evidence>
<dbReference type="RefSeq" id="WP_107976951.1">
    <property type="nucleotide sequence ID" value="NZ_BMEZ01000015.1"/>
</dbReference>
<dbReference type="GO" id="GO:0032259">
    <property type="term" value="P:methylation"/>
    <property type="evidence" value="ECO:0007669"/>
    <property type="project" value="UniProtKB-KW"/>
</dbReference>
<keyword evidence="3 5" id="KW-0949">S-adenosyl-L-methionine</keyword>
<dbReference type="PANTHER" id="PTHR18895">
    <property type="entry name" value="HEMK METHYLTRANSFERASE"/>
    <property type="match status" value="1"/>
</dbReference>
<keyword evidence="9" id="KW-1185">Reference proteome</keyword>
<evidence type="ECO:0000259" key="6">
    <source>
        <dbReference type="Pfam" id="PF05175"/>
    </source>
</evidence>
<gene>
    <name evidence="5" type="primary">prmC</name>
    <name evidence="8" type="ORF">C8N44_11467</name>
</gene>
<dbReference type="InterPro" id="IPR004556">
    <property type="entry name" value="HemK-like"/>
</dbReference>
<keyword evidence="1 5" id="KW-0489">Methyltransferase</keyword>
<dbReference type="InterPro" id="IPR040758">
    <property type="entry name" value="PrmC_N"/>
</dbReference>
<dbReference type="InterPro" id="IPR019874">
    <property type="entry name" value="RF_methyltr_PrmC"/>
</dbReference>
<proteinExistence type="inferred from homology"/>
<sequence length="279" mass="29139">MRGSSVLADGMVRLTAAGIEDPARDARRLLALALGVSPARLTLALGDEIGPEVAERFEDLIGRRAARVPVSHLTGRRAFWGRDFAVTGDVLDPRPETEVLVAAALEGPFENLLDLGTGSGCILLTLLAERPQARGTGTDLSGAALQVAARNRTALGLETRAELLEGSWFDPLPAGRRYDLVVSNPPYIAASEMAGLSPEVRGHEPEMALTDGGDGLEAYRAIAAGIGGRIAPGGRLLTEIGPTQGSAVAGLFGDAGLRDVRVLRDLDGRDRVVAAAAPR</sequence>
<dbReference type="OrthoDB" id="9800643at2"/>
<keyword evidence="2 5" id="KW-0808">Transferase</keyword>
<feature type="binding site" evidence="5">
    <location>
        <begin position="184"/>
        <end position="187"/>
    </location>
    <ligand>
        <name>substrate</name>
    </ligand>
</feature>
<comment type="function">
    <text evidence="5">Methylates the class 1 translation termination release factors RF1/PrfA and RF2/PrfB on the glutamine residue of the universally conserved GGQ motif.</text>
</comment>
<feature type="domain" description="Methyltransferase small" evidence="6">
    <location>
        <begin position="97"/>
        <end position="192"/>
    </location>
</feature>
<comment type="similarity">
    <text evidence="5">Belongs to the protein N5-glutamine methyltransferase family. PrmC subfamily.</text>
</comment>
<dbReference type="NCBIfam" id="TIGR03534">
    <property type="entry name" value="RF_mod_PrmC"/>
    <property type="match status" value="1"/>
</dbReference>
<protein>
    <recommendedName>
        <fullName evidence="5">Release factor glutamine methyltransferase</fullName>
        <shortName evidence="5">RF MTase</shortName>
        <ecNumber evidence="5">2.1.1.297</ecNumber>
    </recommendedName>
    <alternativeName>
        <fullName evidence="5">N5-glutamine methyltransferase PrmC</fullName>
    </alternativeName>
    <alternativeName>
        <fullName evidence="5">Protein-(glutamine-N5) MTase PrmC</fullName>
    </alternativeName>
    <alternativeName>
        <fullName evidence="5">Protein-glutamine N-methyltransferase PrmC</fullName>
    </alternativeName>
</protein>
<evidence type="ECO:0000256" key="4">
    <source>
        <dbReference type="ARBA" id="ARBA00048391"/>
    </source>
</evidence>
<name>A0A2T6ASY5_9RHOB</name>
<feature type="binding site" evidence="5">
    <location>
        <position position="184"/>
    </location>
    <ligand>
        <name>S-adenosyl-L-methionine</name>
        <dbReference type="ChEBI" id="CHEBI:59789"/>
    </ligand>
</feature>
<organism evidence="8 9">
    <name type="scientific">Allosediminivita pacifica</name>
    <dbReference type="NCBI Taxonomy" id="1267769"/>
    <lineage>
        <taxon>Bacteria</taxon>
        <taxon>Pseudomonadati</taxon>
        <taxon>Pseudomonadota</taxon>
        <taxon>Alphaproteobacteria</taxon>
        <taxon>Rhodobacterales</taxon>
        <taxon>Paracoccaceae</taxon>
        <taxon>Allosediminivita</taxon>
    </lineage>
</organism>
<dbReference type="AlphaFoldDB" id="A0A2T6ASY5"/>
<evidence type="ECO:0000259" key="7">
    <source>
        <dbReference type="Pfam" id="PF17827"/>
    </source>
</evidence>
<feature type="binding site" evidence="5">
    <location>
        <position position="168"/>
    </location>
    <ligand>
        <name>S-adenosyl-L-methionine</name>
        <dbReference type="ChEBI" id="CHEBI:59789"/>
    </ligand>
</feature>
<dbReference type="GO" id="GO:0003676">
    <property type="term" value="F:nucleic acid binding"/>
    <property type="evidence" value="ECO:0007669"/>
    <property type="project" value="InterPro"/>
</dbReference>
<feature type="domain" description="Release factor glutamine methyltransferase N-terminal" evidence="7">
    <location>
        <begin position="6"/>
        <end position="75"/>
    </location>
</feature>
<dbReference type="InterPro" id="IPR050320">
    <property type="entry name" value="N5-glutamine_MTase"/>
</dbReference>
<comment type="caution">
    <text evidence="8">The sequence shown here is derived from an EMBL/GenBank/DDBJ whole genome shotgun (WGS) entry which is preliminary data.</text>
</comment>
<dbReference type="InterPro" id="IPR029063">
    <property type="entry name" value="SAM-dependent_MTases_sf"/>
</dbReference>
<dbReference type="EMBL" id="QBKN01000014">
    <property type="protein sequence ID" value="PTX46925.1"/>
    <property type="molecule type" value="Genomic_DNA"/>
</dbReference>
<dbReference type="NCBIfam" id="TIGR00536">
    <property type="entry name" value="hemK_fam"/>
    <property type="match status" value="1"/>
</dbReference>
<feature type="binding site" evidence="5">
    <location>
        <begin position="116"/>
        <end position="120"/>
    </location>
    <ligand>
        <name>S-adenosyl-L-methionine</name>
        <dbReference type="ChEBI" id="CHEBI:59789"/>
    </ligand>
</feature>
<evidence type="ECO:0000256" key="1">
    <source>
        <dbReference type="ARBA" id="ARBA00022603"/>
    </source>
</evidence>
<reference evidence="8 9" key="1">
    <citation type="submission" date="2018-04" db="EMBL/GenBank/DDBJ databases">
        <title>Genomic Encyclopedia of Archaeal and Bacterial Type Strains, Phase II (KMG-II): from individual species to whole genera.</title>
        <authorList>
            <person name="Goeker M."/>
        </authorList>
    </citation>
    <scope>NUCLEOTIDE SEQUENCE [LARGE SCALE GENOMIC DNA]</scope>
    <source>
        <strain evidence="8 9">DSM 29329</strain>
    </source>
</reference>
<dbReference type="Gene3D" id="3.40.50.150">
    <property type="entry name" value="Vaccinia Virus protein VP39"/>
    <property type="match status" value="1"/>
</dbReference>
<dbReference type="PANTHER" id="PTHR18895:SF74">
    <property type="entry name" value="MTRF1L RELEASE FACTOR GLUTAMINE METHYLTRANSFERASE"/>
    <property type="match status" value="1"/>
</dbReference>